<dbReference type="Proteomes" id="UP000315344">
    <property type="component" value="Unassembled WGS sequence"/>
</dbReference>
<protein>
    <recommendedName>
        <fullName evidence="3">Sulfotransferase domain-containing protein</fullName>
    </recommendedName>
</protein>
<gene>
    <name evidence="1" type="ORF">DI616_05950</name>
</gene>
<sequence>MWDHMMRGRIDETPVITELRDDSGMLSLGLYASILRHYKQYFSTINVHLYDDLRSDPFKLISDIFSEMNVDLDLKPADLQFKSNDKEQNQKRFKLQELPRLSPETFKELTDFYRDEIRETQELIGRDLSHWLSEN</sequence>
<comment type="caution">
    <text evidence="1">The sequence shown here is derived from an EMBL/GenBank/DDBJ whole genome shotgun (WGS) entry which is preliminary data.</text>
</comment>
<organism evidence="1 2">
    <name type="scientific">Paracoccus denitrificans</name>
    <dbReference type="NCBI Taxonomy" id="266"/>
    <lineage>
        <taxon>Bacteria</taxon>
        <taxon>Pseudomonadati</taxon>
        <taxon>Pseudomonadota</taxon>
        <taxon>Alphaproteobacteria</taxon>
        <taxon>Rhodobacterales</taxon>
        <taxon>Paracoccaceae</taxon>
        <taxon>Paracoccus</taxon>
    </lineage>
</organism>
<dbReference type="EMBL" id="VAFL01000003">
    <property type="protein sequence ID" value="TKW67849.1"/>
    <property type="molecule type" value="Genomic_DNA"/>
</dbReference>
<evidence type="ECO:0008006" key="3">
    <source>
        <dbReference type="Google" id="ProtNLM"/>
    </source>
</evidence>
<dbReference type="AlphaFoldDB" id="A0A533I8F7"/>
<evidence type="ECO:0000313" key="1">
    <source>
        <dbReference type="EMBL" id="TKW67849.1"/>
    </source>
</evidence>
<dbReference type="Gene3D" id="3.40.50.300">
    <property type="entry name" value="P-loop containing nucleotide triphosphate hydrolases"/>
    <property type="match status" value="1"/>
</dbReference>
<dbReference type="SUPFAM" id="SSF52540">
    <property type="entry name" value="P-loop containing nucleoside triphosphate hydrolases"/>
    <property type="match status" value="1"/>
</dbReference>
<accession>A0A533I8F7</accession>
<evidence type="ECO:0000313" key="2">
    <source>
        <dbReference type="Proteomes" id="UP000315344"/>
    </source>
</evidence>
<proteinExistence type="predicted"/>
<name>A0A533I8F7_PARDE</name>
<dbReference type="InterPro" id="IPR027417">
    <property type="entry name" value="P-loop_NTPase"/>
</dbReference>
<reference evidence="1 2" key="1">
    <citation type="journal article" date="2017" name="Nat. Commun.">
        <title>In situ click chemistry generation of cyclooxygenase-2 inhibitors.</title>
        <authorList>
            <person name="Bhardwaj A."/>
            <person name="Kaur J."/>
            <person name="Wuest M."/>
            <person name="Wuest F."/>
        </authorList>
    </citation>
    <scope>NUCLEOTIDE SEQUENCE [LARGE SCALE GENOMIC DNA]</scope>
    <source>
        <strain evidence="1">S2_012_000_R3_94</strain>
    </source>
</reference>